<dbReference type="AlphaFoldDB" id="A0A392RER5"/>
<accession>A0A392RER5</accession>
<name>A0A392RER5_9FABA</name>
<evidence type="ECO:0000313" key="2">
    <source>
        <dbReference type="EMBL" id="MCI34326.1"/>
    </source>
</evidence>
<organism evidence="2 3">
    <name type="scientific">Trifolium medium</name>
    <dbReference type="NCBI Taxonomy" id="97028"/>
    <lineage>
        <taxon>Eukaryota</taxon>
        <taxon>Viridiplantae</taxon>
        <taxon>Streptophyta</taxon>
        <taxon>Embryophyta</taxon>
        <taxon>Tracheophyta</taxon>
        <taxon>Spermatophyta</taxon>
        <taxon>Magnoliopsida</taxon>
        <taxon>eudicotyledons</taxon>
        <taxon>Gunneridae</taxon>
        <taxon>Pentapetalae</taxon>
        <taxon>rosids</taxon>
        <taxon>fabids</taxon>
        <taxon>Fabales</taxon>
        <taxon>Fabaceae</taxon>
        <taxon>Papilionoideae</taxon>
        <taxon>50 kb inversion clade</taxon>
        <taxon>NPAAA clade</taxon>
        <taxon>Hologalegina</taxon>
        <taxon>IRL clade</taxon>
        <taxon>Trifolieae</taxon>
        <taxon>Trifolium</taxon>
    </lineage>
</organism>
<sequence>FLKEQAALSAADITTEAVNDFVSDSDGDSDSEKLSNGSKHKMGRILLNGVEISTSERSETVLQSKNGSAWTPKVNGKHNKHVHHVNLKGKGDMMLQGNHV</sequence>
<reference evidence="2 3" key="1">
    <citation type="journal article" date="2018" name="Front. Plant Sci.">
        <title>Red Clover (Trifolium pratense) and Zigzag Clover (T. medium) - A Picture of Genomic Similarities and Differences.</title>
        <authorList>
            <person name="Dluhosova J."/>
            <person name="Istvanek J."/>
            <person name="Nedelnik J."/>
            <person name="Repkova J."/>
        </authorList>
    </citation>
    <scope>NUCLEOTIDE SEQUENCE [LARGE SCALE GENOMIC DNA]</scope>
    <source>
        <strain evidence="3">cv. 10/8</strain>
        <tissue evidence="2">Leaf</tissue>
    </source>
</reference>
<dbReference type="PANTHER" id="PTHR43061">
    <property type="entry name" value="GTP DIPHOSPHOKINASE RSH1, CHLOROPLASTIC-RELATED"/>
    <property type="match status" value="1"/>
</dbReference>
<proteinExistence type="predicted"/>
<feature type="non-terminal residue" evidence="2">
    <location>
        <position position="100"/>
    </location>
</feature>
<dbReference type="EMBL" id="LXQA010212809">
    <property type="protein sequence ID" value="MCI34326.1"/>
    <property type="molecule type" value="Genomic_DNA"/>
</dbReference>
<keyword evidence="3" id="KW-1185">Reference proteome</keyword>
<feature type="non-terminal residue" evidence="2">
    <location>
        <position position="1"/>
    </location>
</feature>
<feature type="region of interest" description="Disordered" evidence="1">
    <location>
        <begin position="20"/>
        <end position="40"/>
    </location>
</feature>
<evidence type="ECO:0000256" key="1">
    <source>
        <dbReference type="SAM" id="MobiDB-lite"/>
    </source>
</evidence>
<dbReference type="Proteomes" id="UP000265520">
    <property type="component" value="Unassembled WGS sequence"/>
</dbReference>
<comment type="caution">
    <text evidence="2">The sequence shown here is derived from an EMBL/GenBank/DDBJ whole genome shotgun (WGS) entry which is preliminary data.</text>
</comment>
<dbReference type="PANTHER" id="PTHR43061:SF1">
    <property type="entry name" value="GTP DIPHOSPHOKINASE RSH1, CHLOROPLASTIC-RELATED"/>
    <property type="match status" value="1"/>
</dbReference>
<evidence type="ECO:0000313" key="3">
    <source>
        <dbReference type="Proteomes" id="UP000265520"/>
    </source>
</evidence>
<protein>
    <submittedName>
        <fullName evidence="2">Uncharacterized protein</fullName>
    </submittedName>
</protein>